<sequence>MMQIPRTLVRFALLSHERAMDSRMAEHASHMRMVLVVVIICVMLTAARMSAREDEEEEGHLQSLMAATTEEYGNWGPAPDSGGGSAGPIPHSGSPYSWAGHKRQEAASSGLAASSYRG</sequence>
<dbReference type="Proteomes" id="UP001345219">
    <property type="component" value="Chromosome 3"/>
</dbReference>
<feature type="region of interest" description="Disordered" evidence="1">
    <location>
        <begin position="70"/>
        <end position="118"/>
    </location>
</feature>
<dbReference type="AlphaFoldDB" id="A0AAN7KT86"/>
<comment type="caution">
    <text evidence="2">The sequence shown here is derived from an EMBL/GenBank/DDBJ whole genome shotgun (WGS) entry which is preliminary data.</text>
</comment>
<gene>
    <name evidence="2" type="ORF">SAY87_003823</name>
</gene>
<reference evidence="2 3" key="1">
    <citation type="journal article" date="2023" name="Hortic Res">
        <title>Pangenome of water caltrop reveals structural variations and asymmetric subgenome divergence after allopolyploidization.</title>
        <authorList>
            <person name="Zhang X."/>
            <person name="Chen Y."/>
            <person name="Wang L."/>
            <person name="Yuan Y."/>
            <person name="Fang M."/>
            <person name="Shi L."/>
            <person name="Lu R."/>
            <person name="Comes H.P."/>
            <person name="Ma Y."/>
            <person name="Chen Y."/>
            <person name="Huang G."/>
            <person name="Zhou Y."/>
            <person name="Zheng Z."/>
            <person name="Qiu Y."/>
        </authorList>
    </citation>
    <scope>NUCLEOTIDE SEQUENCE [LARGE SCALE GENOMIC DNA]</scope>
    <source>
        <tissue evidence="2">Roots</tissue>
    </source>
</reference>
<keyword evidence="3" id="KW-1185">Reference proteome</keyword>
<name>A0AAN7KT86_9MYRT</name>
<evidence type="ECO:0000256" key="1">
    <source>
        <dbReference type="SAM" id="MobiDB-lite"/>
    </source>
</evidence>
<evidence type="ECO:0000313" key="3">
    <source>
        <dbReference type="Proteomes" id="UP001345219"/>
    </source>
</evidence>
<organism evidence="2 3">
    <name type="scientific">Trapa incisa</name>
    <dbReference type="NCBI Taxonomy" id="236973"/>
    <lineage>
        <taxon>Eukaryota</taxon>
        <taxon>Viridiplantae</taxon>
        <taxon>Streptophyta</taxon>
        <taxon>Embryophyta</taxon>
        <taxon>Tracheophyta</taxon>
        <taxon>Spermatophyta</taxon>
        <taxon>Magnoliopsida</taxon>
        <taxon>eudicotyledons</taxon>
        <taxon>Gunneridae</taxon>
        <taxon>Pentapetalae</taxon>
        <taxon>rosids</taxon>
        <taxon>malvids</taxon>
        <taxon>Myrtales</taxon>
        <taxon>Lythraceae</taxon>
        <taxon>Trapa</taxon>
    </lineage>
</organism>
<proteinExistence type="predicted"/>
<accession>A0AAN7KT86</accession>
<dbReference type="EMBL" id="JAXIOK010000006">
    <property type="protein sequence ID" value="KAK4768682.1"/>
    <property type="molecule type" value="Genomic_DNA"/>
</dbReference>
<evidence type="ECO:0000313" key="2">
    <source>
        <dbReference type="EMBL" id="KAK4768682.1"/>
    </source>
</evidence>
<protein>
    <submittedName>
        <fullName evidence="2">Uncharacterized protein</fullName>
    </submittedName>
</protein>